<dbReference type="EMBL" id="JAHBMH010000044">
    <property type="protein sequence ID" value="KAK1936269.1"/>
    <property type="molecule type" value="Genomic_DNA"/>
</dbReference>
<evidence type="ECO:0008006" key="4">
    <source>
        <dbReference type="Google" id="ProtNLM"/>
    </source>
</evidence>
<keyword evidence="3" id="KW-1185">Reference proteome</keyword>
<evidence type="ECO:0000313" key="2">
    <source>
        <dbReference type="EMBL" id="KAK1936269.1"/>
    </source>
</evidence>
<dbReference type="AlphaFoldDB" id="A0AAD9GD80"/>
<accession>A0AAD9GD80</accession>
<protein>
    <recommendedName>
        <fullName evidence="4">Secreted protein</fullName>
    </recommendedName>
</protein>
<reference evidence="2" key="2">
    <citation type="submission" date="2021-05" db="EMBL/GenBank/DDBJ databases">
        <authorList>
            <person name="Pain A."/>
        </authorList>
    </citation>
    <scope>NUCLEOTIDE SEQUENCE</scope>
    <source>
        <strain evidence="2">1802A</strain>
    </source>
</reference>
<evidence type="ECO:0000256" key="1">
    <source>
        <dbReference type="SAM" id="SignalP"/>
    </source>
</evidence>
<reference evidence="2" key="1">
    <citation type="journal article" date="2014" name="Nucleic Acids Res.">
        <title>The evolutionary dynamics of variant antigen genes in Babesia reveal a history of genomic innovation underlying host-parasite interaction.</title>
        <authorList>
            <person name="Jackson A.P."/>
            <person name="Otto T.D."/>
            <person name="Darby A."/>
            <person name="Ramaprasad A."/>
            <person name="Xia D."/>
            <person name="Echaide I.E."/>
            <person name="Farber M."/>
            <person name="Gahlot S."/>
            <person name="Gamble J."/>
            <person name="Gupta D."/>
            <person name="Gupta Y."/>
            <person name="Jackson L."/>
            <person name="Malandrin L."/>
            <person name="Malas T.B."/>
            <person name="Moussa E."/>
            <person name="Nair M."/>
            <person name="Reid A.J."/>
            <person name="Sanders M."/>
            <person name="Sharma J."/>
            <person name="Tracey A."/>
            <person name="Quail M.A."/>
            <person name="Weir W."/>
            <person name="Wastling J.M."/>
            <person name="Hall N."/>
            <person name="Willadsen P."/>
            <person name="Lingelbach K."/>
            <person name="Shiels B."/>
            <person name="Tait A."/>
            <person name="Berriman M."/>
            <person name="Allred D.R."/>
            <person name="Pain A."/>
        </authorList>
    </citation>
    <scope>NUCLEOTIDE SEQUENCE</scope>
    <source>
        <strain evidence="2">1802A</strain>
    </source>
</reference>
<sequence length="164" mass="17822">MRNAVFLIALIYATAVSLCQGVVSDEECFAVSAKRLLGKLAHSNDVEFNDDVKKYSGSAFLTSVRYCLGPDASASSQDFLACILSMSACPRKGLEIVNLELCACDTAYCILKNCAQKWLEQLKIADFSCLKPCLRSNSTCIIQQTGSMGQSPTTLHKKTLTNMS</sequence>
<proteinExistence type="predicted"/>
<feature type="chain" id="PRO_5042089186" description="Secreted protein" evidence="1">
    <location>
        <begin position="22"/>
        <end position="164"/>
    </location>
</feature>
<keyword evidence="1" id="KW-0732">Signal</keyword>
<gene>
    <name evidence="2" type="ORF">X943_002457</name>
</gene>
<dbReference type="Proteomes" id="UP001195914">
    <property type="component" value="Unassembled WGS sequence"/>
</dbReference>
<feature type="signal peptide" evidence="1">
    <location>
        <begin position="1"/>
        <end position="21"/>
    </location>
</feature>
<evidence type="ECO:0000313" key="3">
    <source>
        <dbReference type="Proteomes" id="UP001195914"/>
    </source>
</evidence>
<comment type="caution">
    <text evidence="2">The sequence shown here is derived from an EMBL/GenBank/DDBJ whole genome shotgun (WGS) entry which is preliminary data.</text>
</comment>
<organism evidence="2 3">
    <name type="scientific">Babesia divergens</name>
    <dbReference type="NCBI Taxonomy" id="32595"/>
    <lineage>
        <taxon>Eukaryota</taxon>
        <taxon>Sar</taxon>
        <taxon>Alveolata</taxon>
        <taxon>Apicomplexa</taxon>
        <taxon>Aconoidasida</taxon>
        <taxon>Piroplasmida</taxon>
        <taxon>Babesiidae</taxon>
        <taxon>Babesia</taxon>
    </lineage>
</organism>
<name>A0AAD9GD80_BABDI</name>